<dbReference type="AlphaFoldDB" id="I7BC31"/>
<protein>
    <submittedName>
        <fullName evidence="1">Uncharacterized protein</fullName>
    </submittedName>
</protein>
<dbReference type="KEGG" id="ppx:T1E_3226"/>
<dbReference type="Pfam" id="PF12532">
    <property type="entry name" value="DUF3732"/>
    <property type="match status" value="1"/>
</dbReference>
<name>I7BC31_PSEPT</name>
<sequence length="39" mass="4592">MNTFDLWHEKEAHKKGFLRSMGSGANWVYSHLTLFMALH</sequence>
<organism evidence="1 2">
    <name type="scientific">Pseudomonas putida (strain DOT-T1E)</name>
    <dbReference type="NCBI Taxonomy" id="1196325"/>
    <lineage>
        <taxon>Bacteria</taxon>
        <taxon>Pseudomonadati</taxon>
        <taxon>Pseudomonadota</taxon>
        <taxon>Gammaproteobacteria</taxon>
        <taxon>Pseudomonadales</taxon>
        <taxon>Pseudomonadaceae</taxon>
        <taxon>Pseudomonas</taxon>
    </lineage>
</organism>
<accession>I7BC31</accession>
<dbReference type="Proteomes" id="UP000006503">
    <property type="component" value="Chromosome"/>
</dbReference>
<gene>
    <name evidence="1" type="ordered locus">T1E_3226</name>
</gene>
<reference evidence="2" key="1">
    <citation type="journal article" date="2013" name="Microb. Biotechnol.">
        <title>Metabolic potential of the organic-solvent tolerant Pseudomonas putida DOT-T1E deduced from its annotated genome.</title>
        <authorList>
            <person name="Udaondo Z."/>
            <person name="Molina L."/>
            <person name="Daniels C."/>
            <person name="Gomez M.J."/>
            <person name="Molina-Henares M.A."/>
            <person name="Matilla M.A."/>
            <person name="Roca A."/>
            <person name="Fernandez M."/>
            <person name="Duque E."/>
            <person name="Segura A."/>
            <person name="Ramos J.L."/>
        </authorList>
    </citation>
    <scope>NUCLEOTIDE SEQUENCE [LARGE SCALE GENOMIC DNA]</scope>
    <source>
        <strain evidence="2">DOT-T1E</strain>
    </source>
</reference>
<evidence type="ECO:0000313" key="1">
    <source>
        <dbReference type="EMBL" id="AFO49063.1"/>
    </source>
</evidence>
<dbReference type="PATRIC" id="fig|1196325.3.peg.3193"/>
<dbReference type="HOGENOM" id="CLU_3315611_0_0_6"/>
<evidence type="ECO:0000313" key="2">
    <source>
        <dbReference type="Proteomes" id="UP000006503"/>
    </source>
</evidence>
<dbReference type="EMBL" id="CP003734">
    <property type="protein sequence ID" value="AFO49063.1"/>
    <property type="molecule type" value="Genomic_DNA"/>
</dbReference>
<dbReference type="InterPro" id="IPR022205">
    <property type="entry name" value="DUF3732"/>
</dbReference>
<proteinExistence type="predicted"/>